<accession>A0A1G8RR97</accession>
<evidence type="ECO:0000313" key="2">
    <source>
        <dbReference type="EMBL" id="SDJ19478.1"/>
    </source>
</evidence>
<evidence type="ECO:0008006" key="4">
    <source>
        <dbReference type="Google" id="ProtNLM"/>
    </source>
</evidence>
<sequence>MKGPGLCLGLLLAAGPGAADSDAALRCAAFWQASADIRRASPGYGISPATSEALADDFRARITTPDDAAFAREREGFRLLHRGVLRGDRQSRDLAERIAARCDGLLRAE</sequence>
<dbReference type="AlphaFoldDB" id="A0A1G8RR97"/>
<evidence type="ECO:0000256" key="1">
    <source>
        <dbReference type="SAM" id="SignalP"/>
    </source>
</evidence>
<evidence type="ECO:0000313" key="3">
    <source>
        <dbReference type="Proteomes" id="UP000199093"/>
    </source>
</evidence>
<dbReference type="EMBL" id="FNEJ01000021">
    <property type="protein sequence ID" value="SDJ19478.1"/>
    <property type="molecule type" value="Genomic_DNA"/>
</dbReference>
<dbReference type="RefSeq" id="WP_089850288.1">
    <property type="nucleotide sequence ID" value="NZ_FNEJ01000021.1"/>
</dbReference>
<dbReference type="Proteomes" id="UP000199093">
    <property type="component" value="Unassembled WGS sequence"/>
</dbReference>
<proteinExistence type="predicted"/>
<gene>
    <name evidence="2" type="ORF">SAMN04487993_102146</name>
</gene>
<feature type="signal peptide" evidence="1">
    <location>
        <begin position="1"/>
        <end position="19"/>
    </location>
</feature>
<keyword evidence="3" id="KW-1185">Reference proteome</keyword>
<keyword evidence="1" id="KW-0732">Signal</keyword>
<protein>
    <recommendedName>
        <fullName evidence="4">TIGR02301 family protein</fullName>
    </recommendedName>
</protein>
<feature type="chain" id="PRO_5011597722" description="TIGR02301 family protein" evidence="1">
    <location>
        <begin position="20"/>
        <end position="109"/>
    </location>
</feature>
<reference evidence="2 3" key="1">
    <citation type="submission" date="2016-10" db="EMBL/GenBank/DDBJ databases">
        <authorList>
            <person name="de Groot N.N."/>
        </authorList>
    </citation>
    <scope>NUCLEOTIDE SEQUENCE [LARGE SCALE GENOMIC DNA]</scope>
    <source>
        <strain evidence="2 3">DSM 26424</strain>
    </source>
</reference>
<name>A0A1G8RR97_9RHOB</name>
<organism evidence="2 3">
    <name type="scientific">Salipiger marinus</name>
    <dbReference type="NCBI Taxonomy" id="555512"/>
    <lineage>
        <taxon>Bacteria</taxon>
        <taxon>Pseudomonadati</taxon>
        <taxon>Pseudomonadota</taxon>
        <taxon>Alphaproteobacteria</taxon>
        <taxon>Rhodobacterales</taxon>
        <taxon>Roseobacteraceae</taxon>
        <taxon>Salipiger</taxon>
    </lineage>
</organism>
<dbReference type="OrthoDB" id="7876552at2"/>